<comment type="caution">
    <text evidence="6">The sequence shown here is derived from an EMBL/GenBank/DDBJ whole genome shotgun (WGS) entry which is preliminary data.</text>
</comment>
<dbReference type="Gene3D" id="1.10.150.20">
    <property type="entry name" value="5' to 3' exonuclease, C-terminal subdomain"/>
    <property type="match status" value="1"/>
</dbReference>
<dbReference type="InterPro" id="IPR027417">
    <property type="entry name" value="P-loop_NTPase"/>
</dbReference>
<organism evidence="6 7">
    <name type="scientific">Limimaricola variabilis</name>
    <dbReference type="NCBI Taxonomy" id="1492771"/>
    <lineage>
        <taxon>Bacteria</taxon>
        <taxon>Pseudomonadati</taxon>
        <taxon>Pseudomonadota</taxon>
        <taxon>Alphaproteobacteria</taxon>
        <taxon>Rhodobacterales</taxon>
        <taxon>Paracoccaceae</taxon>
        <taxon>Limimaricola</taxon>
    </lineage>
</organism>
<feature type="domain" description="SF3 helicase" evidence="5">
    <location>
        <begin position="336"/>
        <end position="500"/>
    </location>
</feature>
<dbReference type="Gene3D" id="3.40.50.300">
    <property type="entry name" value="P-loop containing nucleotide triphosphate hydrolases"/>
    <property type="match status" value="1"/>
</dbReference>
<keyword evidence="2" id="KW-0378">Hydrolase</keyword>
<keyword evidence="1" id="KW-0547">Nucleotide-binding</keyword>
<dbReference type="InterPro" id="IPR006500">
    <property type="entry name" value="Helicase_put_C_phage/plasmid"/>
</dbReference>
<proteinExistence type="predicted"/>
<dbReference type="RefSeq" id="WP_183471061.1">
    <property type="nucleotide sequence ID" value="NZ_JACIBX010000003.1"/>
</dbReference>
<dbReference type="Pfam" id="PF08706">
    <property type="entry name" value="D5_N"/>
    <property type="match status" value="1"/>
</dbReference>
<feature type="region of interest" description="Disordered" evidence="4">
    <location>
        <begin position="682"/>
        <end position="702"/>
    </location>
</feature>
<dbReference type="PANTHER" id="PTHR35372:SF2">
    <property type="entry name" value="SF3 HELICASE DOMAIN-CONTAINING PROTEIN"/>
    <property type="match status" value="1"/>
</dbReference>
<evidence type="ECO:0000313" key="6">
    <source>
        <dbReference type="EMBL" id="MBB3711747.1"/>
    </source>
</evidence>
<name>A0ABR6HMN4_9RHOB</name>
<gene>
    <name evidence="6" type="ORF">FHS00_001318</name>
</gene>
<dbReference type="NCBIfam" id="TIGR01613">
    <property type="entry name" value="primase_Cterm"/>
    <property type="match status" value="1"/>
</dbReference>
<dbReference type="InterPro" id="IPR014818">
    <property type="entry name" value="Phage/plasmid_primase_P4_C"/>
</dbReference>
<reference evidence="6 7" key="1">
    <citation type="submission" date="2020-08" db="EMBL/GenBank/DDBJ databases">
        <title>Genomic Encyclopedia of Type Strains, Phase III (KMG-III): the genomes of soil and plant-associated and newly described type strains.</title>
        <authorList>
            <person name="Whitman W."/>
        </authorList>
    </citation>
    <scope>NUCLEOTIDE SEQUENCE [LARGE SCALE GENOMIC DNA]</scope>
    <source>
        <strain evidence="6 7">CECT 8572</strain>
    </source>
</reference>
<dbReference type="InterPro" id="IPR051620">
    <property type="entry name" value="ORF904-like_C"/>
</dbReference>
<dbReference type="EMBL" id="JACIBX010000003">
    <property type="protein sequence ID" value="MBB3711747.1"/>
    <property type="molecule type" value="Genomic_DNA"/>
</dbReference>
<protein>
    <submittedName>
        <fullName evidence="6">P4 family phage/plasmid primase-like protein</fullName>
    </submittedName>
</protein>
<keyword evidence="7" id="KW-1185">Reference proteome</keyword>
<evidence type="ECO:0000256" key="3">
    <source>
        <dbReference type="ARBA" id="ARBA00022840"/>
    </source>
</evidence>
<dbReference type="SMART" id="SM00885">
    <property type="entry name" value="D5_N"/>
    <property type="match status" value="1"/>
</dbReference>
<dbReference type="PROSITE" id="PS51206">
    <property type="entry name" value="SF3_HELICASE_1"/>
    <property type="match status" value="1"/>
</dbReference>
<evidence type="ECO:0000313" key="7">
    <source>
        <dbReference type="Proteomes" id="UP000576152"/>
    </source>
</evidence>
<dbReference type="PANTHER" id="PTHR35372">
    <property type="entry name" value="ATP BINDING PROTEIN-RELATED"/>
    <property type="match status" value="1"/>
</dbReference>
<keyword evidence="3" id="KW-0067">ATP-binding</keyword>
<sequence>MKTTMMKEIARKIALREEQAAAIREAAAKTARSSAASNLPADDLTAIKGIGAAVAAKLEAAGIRHYESLAATTDEALDAVAKGTAKKAAKGEWRAQAETLAAEKEPVEMPEVDLGLAGRISGRDLWAALDLDGSDIDNAKRMLARYEGKLIYVSGLGTMAWTGKRWKLEEKDDAPLGRAAQTTAEAINFEAAIVRIAHEHGIVEHYCTSKKDAKEARELLNGQDVVFCHEEIAARAMKAKDLKAVNAMGKIATDHMQVEQKAIDAQKHLLTVANGTINLITGEVIKSEPDHLITKMTPLSVPTIEDHEGRRWVAFDPAACPVWLKAISQAFLADKDLIDYVQRLVGYLITGETTEQKFFFASGRGSNMKGRFFNTVASIIPEHIAEVEKDLLMKQRGGRKEMGGTNEAVADLRGARVIHAEEGDLDDVLDEAVMKLLSGGGVLKAAKKYKSEIKFKPEGKIFYETNNRPSIYSQDKAIWRRVVDIPFRAHFANPNDEDYEPGVSLPKNERLDEQLAAELPAILAWAVMGARVWYEKGLSREIPEPAAIVKQRKTYKTETDVLADFIDDACEREDSKVIAAGQLYQAYENHCRLNANGRPISSKAFSKALDERGFGRFKRGGQAYRDGLTLNEAGWAYHRDERPKDHVALKAVAPEPVSAVDRDMDAPLRSYGVNGRLYLDRRSPVQRSQVGRDDGSELPGSR</sequence>
<dbReference type="Proteomes" id="UP000576152">
    <property type="component" value="Unassembled WGS sequence"/>
</dbReference>
<evidence type="ECO:0000256" key="1">
    <source>
        <dbReference type="ARBA" id="ARBA00022741"/>
    </source>
</evidence>
<evidence type="ECO:0000256" key="2">
    <source>
        <dbReference type="ARBA" id="ARBA00022801"/>
    </source>
</evidence>
<dbReference type="InterPro" id="IPR014015">
    <property type="entry name" value="Helicase_SF3_DNA-vir"/>
</dbReference>
<accession>A0ABR6HMN4</accession>
<evidence type="ECO:0000259" key="5">
    <source>
        <dbReference type="PROSITE" id="PS51206"/>
    </source>
</evidence>
<evidence type="ECO:0000256" key="4">
    <source>
        <dbReference type="SAM" id="MobiDB-lite"/>
    </source>
</evidence>